<evidence type="ECO:0000256" key="1">
    <source>
        <dbReference type="SAM" id="MobiDB-lite"/>
    </source>
</evidence>
<keyword evidence="2" id="KW-1133">Transmembrane helix</keyword>
<sequence>MSAFLLETCVANPILAPLLVWLGRLSYPKLFVLAAVLFAISVVVPDPLPFVDELLLGMGALLISRRKRKPAPQGGGRVVDGEARRG</sequence>
<dbReference type="RefSeq" id="WP_386659828.1">
    <property type="nucleotide sequence ID" value="NZ_BMZT01000001.1"/>
</dbReference>
<dbReference type="Pfam" id="PF19611">
    <property type="entry name" value="DUF6116"/>
    <property type="match status" value="1"/>
</dbReference>
<evidence type="ECO:0000313" key="4">
    <source>
        <dbReference type="Proteomes" id="UP001589898"/>
    </source>
</evidence>
<dbReference type="EMBL" id="JBHLTF010000031">
    <property type="protein sequence ID" value="MFC0718068.1"/>
    <property type="molecule type" value="Genomic_DNA"/>
</dbReference>
<keyword evidence="2" id="KW-0472">Membrane</keyword>
<comment type="caution">
    <text evidence="3">The sequence shown here is derived from an EMBL/GenBank/DDBJ whole genome shotgun (WGS) entry which is preliminary data.</text>
</comment>
<proteinExistence type="predicted"/>
<gene>
    <name evidence="3" type="ORF">ACFFFU_09950</name>
</gene>
<organism evidence="3 4">
    <name type="scientific">Luteimonas padinae</name>
    <dbReference type="NCBI Taxonomy" id="1714359"/>
    <lineage>
        <taxon>Bacteria</taxon>
        <taxon>Pseudomonadati</taxon>
        <taxon>Pseudomonadota</taxon>
        <taxon>Gammaproteobacteria</taxon>
        <taxon>Lysobacterales</taxon>
        <taxon>Lysobacteraceae</taxon>
        <taxon>Luteimonas</taxon>
    </lineage>
</organism>
<evidence type="ECO:0000313" key="3">
    <source>
        <dbReference type="EMBL" id="MFC0718068.1"/>
    </source>
</evidence>
<reference evidence="3 4" key="1">
    <citation type="submission" date="2024-09" db="EMBL/GenBank/DDBJ databases">
        <authorList>
            <person name="Sun Q."/>
            <person name="Mori K."/>
        </authorList>
    </citation>
    <scope>NUCLEOTIDE SEQUENCE [LARGE SCALE GENOMIC DNA]</scope>
    <source>
        <strain evidence="3 4">KCTC 52403</strain>
    </source>
</reference>
<evidence type="ECO:0000256" key="2">
    <source>
        <dbReference type="SAM" id="Phobius"/>
    </source>
</evidence>
<dbReference type="InterPro" id="IPR046119">
    <property type="entry name" value="DUF6116"/>
</dbReference>
<protein>
    <submittedName>
        <fullName evidence="3">DUF6116 family protein</fullName>
    </submittedName>
</protein>
<keyword evidence="2" id="KW-0812">Transmembrane</keyword>
<name>A0ABV6SXA3_9GAMM</name>
<keyword evidence="4" id="KW-1185">Reference proteome</keyword>
<feature type="transmembrane region" description="Helical" evidence="2">
    <location>
        <begin position="30"/>
        <end position="63"/>
    </location>
</feature>
<dbReference type="Proteomes" id="UP001589898">
    <property type="component" value="Unassembled WGS sequence"/>
</dbReference>
<accession>A0ABV6SXA3</accession>
<feature type="region of interest" description="Disordered" evidence="1">
    <location>
        <begin position="67"/>
        <end position="86"/>
    </location>
</feature>